<reference evidence="3 4" key="1">
    <citation type="submission" date="2019-11" db="EMBL/GenBank/DDBJ databases">
        <authorList>
            <person name="Zheng R.K."/>
            <person name="Sun C.M."/>
        </authorList>
    </citation>
    <scope>NUCLEOTIDE SEQUENCE [LARGE SCALE GENOMIC DNA]</scope>
    <source>
        <strain evidence="3 4">SRB007</strain>
    </source>
</reference>
<dbReference type="KEGG" id="psel:GM415_04765"/>
<dbReference type="SUPFAM" id="SSF53850">
    <property type="entry name" value="Periplasmic binding protein-like II"/>
    <property type="match status" value="1"/>
</dbReference>
<evidence type="ECO:0000256" key="1">
    <source>
        <dbReference type="SAM" id="MobiDB-lite"/>
    </source>
</evidence>
<dbReference type="Gene3D" id="3.40.190.10">
    <property type="entry name" value="Periplasmic binding protein-like II"/>
    <property type="match status" value="2"/>
</dbReference>
<dbReference type="EMBL" id="CP046400">
    <property type="protein sequence ID" value="QGY39460.1"/>
    <property type="molecule type" value="Genomic_DNA"/>
</dbReference>
<evidence type="ECO:0000313" key="4">
    <source>
        <dbReference type="Proteomes" id="UP000428328"/>
    </source>
</evidence>
<feature type="region of interest" description="Disordered" evidence="1">
    <location>
        <begin position="244"/>
        <end position="266"/>
    </location>
</feature>
<evidence type="ECO:0000256" key="2">
    <source>
        <dbReference type="SAM" id="SignalP"/>
    </source>
</evidence>
<name>A0A6I6JEH3_9BACT</name>
<keyword evidence="4" id="KW-1185">Reference proteome</keyword>
<accession>A0A6I6JEH3</accession>
<proteinExistence type="predicted"/>
<feature type="chain" id="PRO_5026224073" evidence="2">
    <location>
        <begin position="21"/>
        <end position="266"/>
    </location>
</feature>
<keyword evidence="2" id="KW-0732">Signal</keyword>
<dbReference type="AlphaFoldDB" id="A0A6I6JEH3"/>
<sequence>MRILAWTIFLLQLLLSPASAGQECIVGMPELKGPQEPLPECEALIEEAYRRAGMAVRFIYIPMLRDFAETSAQVLDASAGRTDVAAQGNDNIVLSATPLLKTSLVAYTVRSRPGIKTWRDLRQGKVGYLRGDMTTRNLARENKLRTTAFASLEQGFGALRAGHLAAFVTHTTFLELAESPHLTREFNASPPLYTGYFYHALNKENGGMAVRLSRIFDEMLKDGTSEKLLGRYAFLLPESEWGAEKAQDATPGDTAHKDLAPMASHR</sequence>
<evidence type="ECO:0000313" key="3">
    <source>
        <dbReference type="EMBL" id="QGY39460.1"/>
    </source>
</evidence>
<organism evidence="3 4">
    <name type="scientific">Pseudodesulfovibrio cashew</name>
    <dbReference type="NCBI Taxonomy" id="2678688"/>
    <lineage>
        <taxon>Bacteria</taxon>
        <taxon>Pseudomonadati</taxon>
        <taxon>Thermodesulfobacteriota</taxon>
        <taxon>Desulfovibrionia</taxon>
        <taxon>Desulfovibrionales</taxon>
        <taxon>Desulfovibrionaceae</taxon>
    </lineage>
</organism>
<dbReference type="Proteomes" id="UP000428328">
    <property type="component" value="Chromosome"/>
</dbReference>
<protein>
    <submittedName>
        <fullName evidence="3">Transporter substrate-binding domain-containing protein</fullName>
    </submittedName>
</protein>
<gene>
    <name evidence="3" type="ORF">GM415_04765</name>
</gene>
<feature type="signal peptide" evidence="2">
    <location>
        <begin position="1"/>
        <end position="20"/>
    </location>
</feature>